<keyword evidence="3" id="KW-1185">Reference proteome</keyword>
<dbReference type="GeneID" id="92095445"/>
<sequence length="175" mass="19672">MAPLAASRLKRDLINYRLQCWFANATYTKTSEGASAAFSFDHTPQQPSQDVVFLSTENTEWYLRVNLYDELQTDSLEPSTRQHLDESYHDLKETVRRDPEAAMALDGLLDQDIEDLSLSGLLDIQPLAGLSRTEKIRLLAQYELSVGNNEDKFPTPPWSKENDGNTTGCWGGSGK</sequence>
<evidence type="ECO:0000313" key="3">
    <source>
        <dbReference type="Proteomes" id="UP001480595"/>
    </source>
</evidence>
<protein>
    <submittedName>
        <fullName evidence="2">Uncharacterized protein</fullName>
    </submittedName>
</protein>
<name>A0ABR1TRH7_9PEZI</name>
<dbReference type="RefSeq" id="XP_066711492.1">
    <property type="nucleotide sequence ID" value="XM_066862382.1"/>
</dbReference>
<dbReference type="Proteomes" id="UP001480595">
    <property type="component" value="Unassembled WGS sequence"/>
</dbReference>
<reference evidence="2 3" key="1">
    <citation type="submission" date="2023-01" db="EMBL/GenBank/DDBJ databases">
        <title>Analysis of 21 Apiospora genomes using comparative genomics revels a genus with tremendous synthesis potential of carbohydrate active enzymes and secondary metabolites.</title>
        <authorList>
            <person name="Sorensen T."/>
        </authorList>
    </citation>
    <scope>NUCLEOTIDE SEQUENCE [LARGE SCALE GENOMIC DNA]</scope>
    <source>
        <strain evidence="2 3">CBS 135458</strain>
    </source>
</reference>
<evidence type="ECO:0000313" key="2">
    <source>
        <dbReference type="EMBL" id="KAK8049243.1"/>
    </source>
</evidence>
<dbReference type="EMBL" id="JAQQWL010000011">
    <property type="protein sequence ID" value="KAK8049243.1"/>
    <property type="molecule type" value="Genomic_DNA"/>
</dbReference>
<organism evidence="2 3">
    <name type="scientific">Apiospora phragmitis</name>
    <dbReference type="NCBI Taxonomy" id="2905665"/>
    <lineage>
        <taxon>Eukaryota</taxon>
        <taxon>Fungi</taxon>
        <taxon>Dikarya</taxon>
        <taxon>Ascomycota</taxon>
        <taxon>Pezizomycotina</taxon>
        <taxon>Sordariomycetes</taxon>
        <taxon>Xylariomycetidae</taxon>
        <taxon>Amphisphaeriales</taxon>
        <taxon>Apiosporaceae</taxon>
        <taxon>Apiospora</taxon>
    </lineage>
</organism>
<proteinExistence type="predicted"/>
<gene>
    <name evidence="2" type="ORF">PG994_010973</name>
</gene>
<feature type="region of interest" description="Disordered" evidence="1">
    <location>
        <begin position="149"/>
        <end position="175"/>
    </location>
</feature>
<comment type="caution">
    <text evidence="2">The sequence shown here is derived from an EMBL/GenBank/DDBJ whole genome shotgun (WGS) entry which is preliminary data.</text>
</comment>
<evidence type="ECO:0000256" key="1">
    <source>
        <dbReference type="SAM" id="MobiDB-lite"/>
    </source>
</evidence>
<accession>A0ABR1TRH7</accession>